<dbReference type="GO" id="GO:0003887">
    <property type="term" value="F:DNA-directed DNA polymerase activity"/>
    <property type="evidence" value="ECO:0007669"/>
    <property type="project" value="UniProtKB-KW"/>
</dbReference>
<dbReference type="PANTHER" id="PTHR11669:SF8">
    <property type="entry name" value="DNA POLYMERASE III SUBUNIT DELTA"/>
    <property type="match status" value="1"/>
</dbReference>
<dbReference type="AlphaFoldDB" id="A0A8J3R830"/>
<dbReference type="Gene3D" id="3.40.50.300">
    <property type="entry name" value="P-loop containing nucleotide triphosphate hydrolases"/>
    <property type="match status" value="1"/>
</dbReference>
<evidence type="ECO:0000256" key="5">
    <source>
        <dbReference type="ARBA" id="ARBA00022705"/>
    </source>
</evidence>
<dbReference type="InterPro" id="IPR008921">
    <property type="entry name" value="DNA_pol3_clamp-load_cplx_C"/>
</dbReference>
<dbReference type="Pfam" id="PF09115">
    <property type="entry name" value="DNApol3-delta_C"/>
    <property type="match status" value="1"/>
</dbReference>
<evidence type="ECO:0000313" key="9">
    <source>
        <dbReference type="EMBL" id="GIH70807.1"/>
    </source>
</evidence>
<dbReference type="Proteomes" id="UP000610966">
    <property type="component" value="Unassembled WGS sequence"/>
</dbReference>
<evidence type="ECO:0000256" key="1">
    <source>
        <dbReference type="ARBA" id="ARBA00012417"/>
    </source>
</evidence>
<proteinExistence type="predicted"/>
<comment type="catalytic activity">
    <reaction evidence="7">
        <text>DNA(n) + a 2'-deoxyribonucleoside 5'-triphosphate = DNA(n+1) + diphosphate</text>
        <dbReference type="Rhea" id="RHEA:22508"/>
        <dbReference type="Rhea" id="RHEA-COMP:17339"/>
        <dbReference type="Rhea" id="RHEA-COMP:17340"/>
        <dbReference type="ChEBI" id="CHEBI:33019"/>
        <dbReference type="ChEBI" id="CHEBI:61560"/>
        <dbReference type="ChEBI" id="CHEBI:173112"/>
        <dbReference type="EC" id="2.7.7.7"/>
    </reaction>
</comment>
<dbReference type="InterPro" id="IPR004622">
    <property type="entry name" value="DNA_pol_HolB"/>
</dbReference>
<comment type="caution">
    <text evidence="9">The sequence shown here is derived from an EMBL/GenBank/DDBJ whole genome shotgun (WGS) entry which is preliminary data.</text>
</comment>
<evidence type="ECO:0000256" key="6">
    <source>
        <dbReference type="ARBA" id="ARBA00022932"/>
    </source>
</evidence>
<dbReference type="SUPFAM" id="SSF52540">
    <property type="entry name" value="P-loop containing nucleoside triphosphate hydrolases"/>
    <property type="match status" value="1"/>
</dbReference>
<dbReference type="Pfam" id="PF13177">
    <property type="entry name" value="DNA_pol3_delta2"/>
    <property type="match status" value="1"/>
</dbReference>
<accession>A0A8J3R830</accession>
<dbReference type="GO" id="GO:0006261">
    <property type="term" value="P:DNA-templated DNA replication"/>
    <property type="evidence" value="ECO:0007669"/>
    <property type="project" value="TreeGrafter"/>
</dbReference>
<name>A0A8J3R830_9ACTN</name>
<dbReference type="InterPro" id="IPR050238">
    <property type="entry name" value="DNA_Rep/Repair_Clamp_Loader"/>
</dbReference>
<dbReference type="NCBIfam" id="NF005926">
    <property type="entry name" value="PRK07940.1"/>
    <property type="match status" value="1"/>
</dbReference>
<evidence type="ECO:0000256" key="7">
    <source>
        <dbReference type="ARBA" id="ARBA00049244"/>
    </source>
</evidence>
<reference evidence="9" key="1">
    <citation type="submission" date="2021-01" db="EMBL/GenBank/DDBJ databases">
        <title>Whole genome shotgun sequence of Sphaerimonospora thailandensis NBRC 107569.</title>
        <authorList>
            <person name="Komaki H."/>
            <person name="Tamura T."/>
        </authorList>
    </citation>
    <scope>NUCLEOTIDE SEQUENCE</scope>
    <source>
        <strain evidence="9">NBRC 107569</strain>
    </source>
</reference>
<dbReference type="PANTHER" id="PTHR11669">
    <property type="entry name" value="REPLICATION FACTOR C / DNA POLYMERASE III GAMMA-TAU SUBUNIT"/>
    <property type="match status" value="1"/>
</dbReference>
<dbReference type="NCBIfam" id="TIGR00678">
    <property type="entry name" value="holB"/>
    <property type="match status" value="1"/>
</dbReference>
<feature type="domain" description="DNA polymerase III delta subunit C-terminal" evidence="8">
    <location>
        <begin position="324"/>
        <end position="391"/>
    </location>
</feature>
<evidence type="ECO:0000256" key="4">
    <source>
        <dbReference type="ARBA" id="ARBA00022695"/>
    </source>
</evidence>
<dbReference type="EC" id="2.7.7.7" evidence="1"/>
<keyword evidence="4" id="KW-0548">Nucleotidyltransferase</keyword>
<evidence type="ECO:0000313" key="10">
    <source>
        <dbReference type="Proteomes" id="UP000610966"/>
    </source>
</evidence>
<dbReference type="GO" id="GO:0009360">
    <property type="term" value="C:DNA polymerase III complex"/>
    <property type="evidence" value="ECO:0007669"/>
    <property type="project" value="InterPro"/>
</dbReference>
<evidence type="ECO:0000256" key="2">
    <source>
        <dbReference type="ARBA" id="ARBA00014363"/>
    </source>
</evidence>
<keyword evidence="3" id="KW-0808">Transferase</keyword>
<dbReference type="GO" id="GO:0003677">
    <property type="term" value="F:DNA binding"/>
    <property type="evidence" value="ECO:0007669"/>
    <property type="project" value="InterPro"/>
</dbReference>
<dbReference type="GO" id="GO:0008408">
    <property type="term" value="F:3'-5' exonuclease activity"/>
    <property type="evidence" value="ECO:0007669"/>
    <property type="project" value="InterPro"/>
</dbReference>
<evidence type="ECO:0000259" key="8">
    <source>
        <dbReference type="Pfam" id="PF09115"/>
    </source>
</evidence>
<protein>
    <recommendedName>
        <fullName evidence="2">DNA polymerase III subunit delta'</fullName>
        <ecNumber evidence="1">2.7.7.7</ecNumber>
    </recommendedName>
</protein>
<keyword evidence="6" id="KW-0239">DNA-directed DNA polymerase</keyword>
<dbReference type="InterPro" id="IPR027417">
    <property type="entry name" value="P-loop_NTPase"/>
</dbReference>
<dbReference type="SUPFAM" id="SSF48019">
    <property type="entry name" value="post-AAA+ oligomerization domain-like"/>
    <property type="match status" value="1"/>
</dbReference>
<sequence length="400" mass="42571">MGGVFAELVGQDQAVDVLRRAAAAAAEAVAGGRGTGMTHAWLFTGPPGSGRSNAARAFAAALLCDDALSADRGCGNCGACHQVEVGSHPDLTRVRPEGLSYGVRQTRDLVLKAAGAPTLGRWRIVLFEDADRVTEAAANALLKAIEEPPPRTVWLLCAPSPDDMIITIRSRCRVVTLRTPPAEAVARVLTERDGVPLDMALFAARAARGHIGRARRLALDEEVRRRRADVLSIPASLSGVGACVTAAERLVKTSTEEADAATAELNETETAELRKVYGEGSSGKGLNKGLVRGGAGALKELETLQKSRATRIKRDSLDLALLDLVAFYRDVLAVQFGAGVELANEDRRREIETMARGSSPEDTLRRTQAIMRCRERLAANVNPQIAVEAMTLALRSPGLA</sequence>
<dbReference type="EMBL" id="BOOG01000026">
    <property type="protein sequence ID" value="GIH70807.1"/>
    <property type="molecule type" value="Genomic_DNA"/>
</dbReference>
<keyword evidence="10" id="KW-1185">Reference proteome</keyword>
<gene>
    <name evidence="9" type="primary">holB</name>
    <name evidence="9" type="ORF">Mth01_30600</name>
</gene>
<evidence type="ECO:0000256" key="3">
    <source>
        <dbReference type="ARBA" id="ARBA00022679"/>
    </source>
</evidence>
<keyword evidence="5" id="KW-0235">DNA replication</keyword>
<organism evidence="9 10">
    <name type="scientific">Sphaerimonospora thailandensis</name>
    <dbReference type="NCBI Taxonomy" id="795644"/>
    <lineage>
        <taxon>Bacteria</taxon>
        <taxon>Bacillati</taxon>
        <taxon>Actinomycetota</taxon>
        <taxon>Actinomycetes</taxon>
        <taxon>Streptosporangiales</taxon>
        <taxon>Streptosporangiaceae</taxon>
        <taxon>Sphaerimonospora</taxon>
    </lineage>
</organism>
<dbReference type="InterPro" id="IPR015199">
    <property type="entry name" value="DNA_pol_III_delta_C"/>
</dbReference>